<evidence type="ECO:0000256" key="1">
    <source>
        <dbReference type="SAM" id="SignalP"/>
    </source>
</evidence>
<feature type="signal peptide" evidence="1">
    <location>
        <begin position="1"/>
        <end position="26"/>
    </location>
</feature>
<keyword evidence="3" id="KW-1185">Reference proteome</keyword>
<evidence type="ECO:0008006" key="4">
    <source>
        <dbReference type="Google" id="ProtNLM"/>
    </source>
</evidence>
<comment type="caution">
    <text evidence="2">The sequence shown here is derived from an EMBL/GenBank/DDBJ whole genome shotgun (WGS) entry which is preliminary data.</text>
</comment>
<dbReference type="Proteomes" id="UP001424741">
    <property type="component" value="Unassembled WGS sequence"/>
</dbReference>
<dbReference type="EMBL" id="BAABRL010000009">
    <property type="protein sequence ID" value="GAA5496717.1"/>
    <property type="molecule type" value="Genomic_DNA"/>
</dbReference>
<protein>
    <recommendedName>
        <fullName evidence="4">Nuclear transport factor 2 family protein</fullName>
    </recommendedName>
</protein>
<evidence type="ECO:0000313" key="3">
    <source>
        <dbReference type="Proteomes" id="UP001424741"/>
    </source>
</evidence>
<proteinExistence type="predicted"/>
<gene>
    <name evidence="2" type="ORF">Rhal01_02902</name>
</gene>
<feature type="chain" id="PRO_5047358866" description="Nuclear transport factor 2 family protein" evidence="1">
    <location>
        <begin position="27"/>
        <end position="164"/>
    </location>
</feature>
<keyword evidence="1" id="KW-0732">Signal</keyword>
<accession>A0ABP9V7V6</accession>
<reference evidence="2 3" key="1">
    <citation type="submission" date="2024-02" db="EMBL/GenBank/DDBJ databases">
        <title>Rubritalea halochordaticola NBRC 107102.</title>
        <authorList>
            <person name="Ichikawa N."/>
            <person name="Katano-Makiyama Y."/>
            <person name="Hidaka K."/>
        </authorList>
    </citation>
    <scope>NUCLEOTIDE SEQUENCE [LARGE SCALE GENOMIC DNA]</scope>
    <source>
        <strain evidence="2 3">NBRC 107102</strain>
    </source>
</reference>
<organism evidence="2 3">
    <name type="scientific">Rubritalea halochordaticola</name>
    <dbReference type="NCBI Taxonomy" id="714537"/>
    <lineage>
        <taxon>Bacteria</taxon>
        <taxon>Pseudomonadati</taxon>
        <taxon>Verrucomicrobiota</taxon>
        <taxon>Verrucomicrobiia</taxon>
        <taxon>Verrucomicrobiales</taxon>
        <taxon>Rubritaleaceae</taxon>
        <taxon>Rubritalea</taxon>
    </lineage>
</organism>
<evidence type="ECO:0000313" key="2">
    <source>
        <dbReference type="EMBL" id="GAA5496717.1"/>
    </source>
</evidence>
<sequence length="164" mass="18576">MMERFYRASCLLALGLLVSLTTCCSSDEGTEETKEATVEEKVDLQKLVHDFAEEANVESVVLAVRNSNDQFEITKVAGEKNSVRNYESAFQKLNFSFFLSNPECDGVIIYGTWITGNNTQNERAWSVHAQVFDKNKCYVNYKGKEIVVNVDSFIETVAEKFDDK</sequence>
<dbReference type="RefSeq" id="WP_346189340.1">
    <property type="nucleotide sequence ID" value="NZ_BAABRL010000009.1"/>
</dbReference>
<name>A0ABP9V7V6_9BACT</name>